<feature type="compositionally biased region" description="Polar residues" evidence="6">
    <location>
        <begin position="1331"/>
        <end position="1344"/>
    </location>
</feature>
<dbReference type="GO" id="GO:0005634">
    <property type="term" value="C:nucleus"/>
    <property type="evidence" value="ECO:0007669"/>
    <property type="project" value="TreeGrafter"/>
</dbReference>
<feature type="compositionally biased region" description="Acidic residues" evidence="6">
    <location>
        <begin position="1038"/>
        <end position="1049"/>
    </location>
</feature>
<dbReference type="EMBL" id="CASHTH010000575">
    <property type="protein sequence ID" value="CAI8005036.1"/>
    <property type="molecule type" value="Genomic_DNA"/>
</dbReference>
<evidence type="ECO:0000313" key="9">
    <source>
        <dbReference type="Proteomes" id="UP001174909"/>
    </source>
</evidence>
<feature type="compositionally biased region" description="Basic and acidic residues" evidence="6">
    <location>
        <begin position="955"/>
        <end position="967"/>
    </location>
</feature>
<dbReference type="PRINTS" id="PR00503">
    <property type="entry name" value="BROMODOMAIN"/>
</dbReference>
<dbReference type="GO" id="GO:0006334">
    <property type="term" value="P:nucleosome assembly"/>
    <property type="evidence" value="ECO:0007669"/>
    <property type="project" value="TreeGrafter"/>
</dbReference>
<dbReference type="InterPro" id="IPR003959">
    <property type="entry name" value="ATPase_AAA_core"/>
</dbReference>
<proteinExistence type="inferred from homology"/>
<organism evidence="8 9">
    <name type="scientific">Geodia barretti</name>
    <name type="common">Barrett's horny sponge</name>
    <dbReference type="NCBI Taxonomy" id="519541"/>
    <lineage>
        <taxon>Eukaryota</taxon>
        <taxon>Metazoa</taxon>
        <taxon>Porifera</taxon>
        <taxon>Demospongiae</taxon>
        <taxon>Heteroscleromorpha</taxon>
        <taxon>Tetractinellida</taxon>
        <taxon>Astrophorina</taxon>
        <taxon>Geodiidae</taxon>
        <taxon>Geodia</taxon>
    </lineage>
</organism>
<feature type="region of interest" description="Disordered" evidence="6">
    <location>
        <begin position="1280"/>
        <end position="1357"/>
    </location>
</feature>
<feature type="compositionally biased region" description="Polar residues" evidence="6">
    <location>
        <begin position="1293"/>
        <end position="1308"/>
    </location>
</feature>
<evidence type="ECO:0000259" key="7">
    <source>
        <dbReference type="PROSITE" id="PS50014"/>
    </source>
</evidence>
<evidence type="ECO:0000256" key="3">
    <source>
        <dbReference type="ARBA" id="ARBA00022840"/>
    </source>
</evidence>
<dbReference type="PROSITE" id="PS00674">
    <property type="entry name" value="AAA"/>
    <property type="match status" value="1"/>
</dbReference>
<feature type="compositionally biased region" description="Low complexity" evidence="6">
    <location>
        <begin position="872"/>
        <end position="883"/>
    </location>
</feature>
<dbReference type="SUPFAM" id="SSF47370">
    <property type="entry name" value="Bromodomain"/>
    <property type="match status" value="1"/>
</dbReference>
<feature type="region of interest" description="Disordered" evidence="6">
    <location>
        <begin position="840"/>
        <end position="894"/>
    </location>
</feature>
<dbReference type="InterPro" id="IPR036427">
    <property type="entry name" value="Bromodomain-like_sf"/>
</dbReference>
<evidence type="ECO:0000313" key="8">
    <source>
        <dbReference type="EMBL" id="CAI8005036.1"/>
    </source>
</evidence>
<protein>
    <submittedName>
        <fullName evidence="8">ATPase family AAA domain-containing protein 2B</fullName>
    </submittedName>
</protein>
<feature type="compositionally biased region" description="Low complexity" evidence="6">
    <location>
        <begin position="1309"/>
        <end position="1330"/>
    </location>
</feature>
<dbReference type="InterPro" id="IPR041569">
    <property type="entry name" value="AAA_lid_3"/>
</dbReference>
<feature type="compositionally biased region" description="Polar residues" evidence="6">
    <location>
        <begin position="1180"/>
        <end position="1190"/>
    </location>
</feature>
<dbReference type="Pfam" id="PF00439">
    <property type="entry name" value="Bromodomain"/>
    <property type="match status" value="1"/>
</dbReference>
<evidence type="ECO:0000256" key="1">
    <source>
        <dbReference type="ARBA" id="ARBA00006914"/>
    </source>
</evidence>
<keyword evidence="9" id="KW-1185">Reference proteome</keyword>
<dbReference type="GO" id="GO:0045815">
    <property type="term" value="P:transcription initiation-coupled chromatin remodeling"/>
    <property type="evidence" value="ECO:0007669"/>
    <property type="project" value="TreeGrafter"/>
</dbReference>
<dbReference type="SMART" id="SM00297">
    <property type="entry name" value="BROMO"/>
    <property type="match status" value="1"/>
</dbReference>
<feature type="compositionally biased region" description="Polar residues" evidence="6">
    <location>
        <begin position="1080"/>
        <end position="1095"/>
    </location>
</feature>
<feature type="compositionally biased region" description="Basic and acidic residues" evidence="6">
    <location>
        <begin position="935"/>
        <end position="947"/>
    </location>
</feature>
<comment type="caution">
    <text evidence="8">The sequence shown here is derived from an EMBL/GenBank/DDBJ whole genome shotgun (WGS) entry which is preliminary data.</text>
</comment>
<dbReference type="Gene3D" id="3.40.50.300">
    <property type="entry name" value="P-loop containing nucleotide triphosphate hydrolases"/>
    <property type="match status" value="1"/>
</dbReference>
<sequence>MKKARLQCLPMNFDPSELSQPVIRDRQRIGASLADVDPMNINREVTFDSIGGLKQHIRSLKEMILFPLLYPEVFDRFRIQPPRGVLFFGPPGCGKTLVARGLANECSRDGRRVAFFMRKGADCLSKWVGESERQLRLLFDQAYQMRPSIIFFDEIDGLAPVRSTRQDQIHSSIVSTLLALMDGLDSRGEVVVIGATNRIDAIDPALRRPGRFDREFLFPLPSREDRSSIISIHTRHWSPPLKPSFVSQLADQTVGYCGADIKSLSTEAALSALRRTYPQIYDTGDKLVLDVTTINVTATDFFTSLGKIVPTARRSESSCALALPREVAPLLMRSLGAVLGLVEVVFNPSWRAVEKARRGLNAAFTVETQRARIMEEHVRRLTTDTTTHHNSRSITGLISFETGSTSLSSSRTASRQDSQCSMLSDVFERSQPSQNAVYFKMDDVVNEVGGVESITVETNDDSAETLSPSGEEDAPDNRQATTAEPRNLGTDNPGSILGSSLSSSHPHSLPVVHRPRLLLCGAPGGGQSSHLGPALLHILEEIPVKVLDLSVIFGVTSCCPEESLVQLFKEAKRTSPSIVYLPRIDSWWGVTTETFQATFTSSLLSLPPSTSLVVIATAECPWSELCPSLKKLFSFSCETYAVPRPGREERRRFFSDSLLVKPLLPPPTSPLTSTIMQHKQLPLAPPPKSRQLAPGELNKMDRQRDSVLRELRIFLREATNKLMAERKFKEFTRPVGPAKVPDYYDIIKEPMDLGTIMKKIDEHHYNTNKITKQLPRQWLGDVDKITENAVEYNPAHDSDSRLLLHRAAALQDMAHSILEHELSEDFEQQCEDIEDTYKKVGRRDTNQGTSQPLKTASSSCRGPSDHGDHTPSHAPSPSRSSTHSSRRGEGLYECRRRSLRVKGLEPEEKGFDYYSTSRTPRKLREREGEEEEEMGGEREEGERRKEGENEEEEEERGREVEERKGEEGEGEVAGDSEPLLESGYDDDEDEEDGRKSRDAPDTSTENSSALSKRRKRRKPNLSGVSRRDNTAGVSDDRMDTEESEEDSAEDAILLAGSSSRSGRHRHRSRGDTDMVDTPTDYKSASSGSTVVSIQRSIRRRARVKHRLFARNRASPTREERCNDDVIVVATTLGGRREEKDDREMQSQLHGDRTARNGVDYETNRNDLLSPPLDTDAGRVTASSSVSQKNRSLTSDDITAISRHKTAAIHQNEQFSAGSNAVTKRAKPLAISGDVISSSRGSGREVLCNGVGGTPADLWLGGGGGEGDECDVRDVLVDMETESSLPHGERDLNSKSTHSSATTNSRGQVSNSKSIPSTSTTTSRVSSLNSNPNSKSAPSIPTTITIEEDSGPLVSTQPPTEERLAAATRSEEVDIDAGSLLAVFRRVVDETEETSVEQMEKMLATFNHLVFRYRMRTDRRQLPKDLELAADLFLRQPQTPNIHD</sequence>
<feature type="compositionally biased region" description="Low complexity" evidence="6">
    <location>
        <begin position="493"/>
        <end position="508"/>
    </location>
</feature>
<dbReference type="FunFam" id="3.40.50.300:FF:000061">
    <property type="entry name" value="ATPase family, AAA domain-containing 2"/>
    <property type="match status" value="1"/>
</dbReference>
<dbReference type="SMART" id="SM00382">
    <property type="entry name" value="AAA"/>
    <property type="match status" value="1"/>
</dbReference>
<dbReference type="Proteomes" id="UP001174909">
    <property type="component" value="Unassembled WGS sequence"/>
</dbReference>
<feature type="compositionally biased region" description="Basic and acidic residues" evidence="6">
    <location>
        <begin position="1134"/>
        <end position="1154"/>
    </location>
</feature>
<name>A0AA35R5F7_GEOBA</name>
<dbReference type="InterPro" id="IPR003593">
    <property type="entry name" value="AAA+_ATPase"/>
</dbReference>
<dbReference type="SUPFAM" id="SSF52540">
    <property type="entry name" value="P-loop containing nucleoside triphosphate hydrolases"/>
    <property type="match status" value="2"/>
</dbReference>
<feature type="compositionally biased region" description="Polar residues" evidence="6">
    <location>
        <begin position="846"/>
        <end position="861"/>
    </location>
</feature>
<evidence type="ECO:0000256" key="6">
    <source>
        <dbReference type="SAM" id="MobiDB-lite"/>
    </source>
</evidence>
<gene>
    <name evidence="8" type="ORF">GBAR_LOCUS4057</name>
</gene>
<feature type="domain" description="Bromo" evidence="7">
    <location>
        <begin position="731"/>
        <end position="800"/>
    </location>
</feature>
<reference evidence="8" key="1">
    <citation type="submission" date="2023-03" db="EMBL/GenBank/DDBJ databases">
        <authorList>
            <person name="Steffen K."/>
            <person name="Cardenas P."/>
        </authorList>
    </citation>
    <scope>NUCLEOTIDE SEQUENCE</scope>
</reference>
<dbReference type="PROSITE" id="PS50014">
    <property type="entry name" value="BROMODOMAIN_2"/>
    <property type="match status" value="1"/>
</dbReference>
<dbReference type="PANTHER" id="PTHR23069:SF0">
    <property type="entry name" value="TAT-BINDING HOMOLOG 7"/>
    <property type="match status" value="1"/>
</dbReference>
<feature type="compositionally biased region" description="Basic and acidic residues" evidence="6">
    <location>
        <begin position="1025"/>
        <end position="1037"/>
    </location>
</feature>
<evidence type="ECO:0000256" key="2">
    <source>
        <dbReference type="ARBA" id="ARBA00022741"/>
    </source>
</evidence>
<dbReference type="GO" id="GO:0003682">
    <property type="term" value="F:chromatin binding"/>
    <property type="evidence" value="ECO:0007669"/>
    <property type="project" value="TreeGrafter"/>
</dbReference>
<evidence type="ECO:0000256" key="4">
    <source>
        <dbReference type="ARBA" id="ARBA00023117"/>
    </source>
</evidence>
<dbReference type="Gene3D" id="1.20.920.10">
    <property type="entry name" value="Bromodomain-like"/>
    <property type="match status" value="1"/>
</dbReference>
<dbReference type="InterPro" id="IPR003960">
    <property type="entry name" value="ATPase_AAA_CS"/>
</dbReference>
<dbReference type="InterPro" id="IPR027417">
    <property type="entry name" value="P-loop_NTPase"/>
</dbReference>
<keyword evidence="4 5" id="KW-0103">Bromodomain</keyword>
<dbReference type="InterPro" id="IPR045199">
    <property type="entry name" value="ATAD2-like"/>
</dbReference>
<feature type="region of interest" description="Disordered" evidence="6">
    <location>
        <begin position="910"/>
        <end position="1097"/>
    </location>
</feature>
<dbReference type="GO" id="GO:0016887">
    <property type="term" value="F:ATP hydrolysis activity"/>
    <property type="evidence" value="ECO:0007669"/>
    <property type="project" value="InterPro"/>
</dbReference>
<dbReference type="FunFam" id="1.10.8.60:FF:000016">
    <property type="entry name" value="ATPase family AAA domain-containing protein 2B"/>
    <property type="match status" value="1"/>
</dbReference>
<dbReference type="GO" id="GO:0006337">
    <property type="term" value="P:nucleosome disassembly"/>
    <property type="evidence" value="ECO:0007669"/>
    <property type="project" value="TreeGrafter"/>
</dbReference>
<dbReference type="PANTHER" id="PTHR23069">
    <property type="entry name" value="AAA DOMAIN-CONTAINING"/>
    <property type="match status" value="1"/>
</dbReference>
<feature type="compositionally biased region" description="Polar residues" evidence="6">
    <location>
        <begin position="1001"/>
        <end position="1010"/>
    </location>
</feature>
<dbReference type="InterPro" id="IPR001487">
    <property type="entry name" value="Bromodomain"/>
</dbReference>
<comment type="similarity">
    <text evidence="1">Belongs to the AAA ATPase family.</text>
</comment>
<dbReference type="Gene3D" id="1.10.8.60">
    <property type="match status" value="1"/>
</dbReference>
<dbReference type="Pfam" id="PF00004">
    <property type="entry name" value="AAA"/>
    <property type="match status" value="1"/>
</dbReference>
<feature type="compositionally biased region" description="Polar residues" evidence="6">
    <location>
        <begin position="478"/>
        <end position="492"/>
    </location>
</feature>
<dbReference type="Pfam" id="PF17862">
    <property type="entry name" value="AAA_lid_3"/>
    <property type="match status" value="1"/>
</dbReference>
<feature type="region of interest" description="Disordered" evidence="6">
    <location>
        <begin position="453"/>
        <end position="508"/>
    </location>
</feature>
<accession>A0AA35R5F7</accession>
<keyword evidence="3" id="KW-0067">ATP-binding</keyword>
<evidence type="ECO:0000256" key="5">
    <source>
        <dbReference type="PROSITE-ProRule" id="PRU00035"/>
    </source>
</evidence>
<keyword evidence="2" id="KW-0547">Nucleotide-binding</keyword>
<feature type="region of interest" description="Disordered" evidence="6">
    <location>
        <begin position="1134"/>
        <end position="1190"/>
    </location>
</feature>
<dbReference type="GO" id="GO:0005524">
    <property type="term" value="F:ATP binding"/>
    <property type="evidence" value="ECO:0007669"/>
    <property type="project" value="UniProtKB-KW"/>
</dbReference>
<dbReference type="GO" id="GO:0042393">
    <property type="term" value="F:histone binding"/>
    <property type="evidence" value="ECO:0007669"/>
    <property type="project" value="TreeGrafter"/>
</dbReference>